<evidence type="ECO:0000313" key="3">
    <source>
        <dbReference type="EMBL" id="CDW54180.1"/>
    </source>
</evidence>
<feature type="compositionally biased region" description="Basic and acidic residues" evidence="1">
    <location>
        <begin position="1"/>
        <end position="12"/>
    </location>
</feature>
<feature type="region of interest" description="Disordered" evidence="1">
    <location>
        <begin position="1"/>
        <end position="22"/>
    </location>
</feature>
<keyword evidence="2" id="KW-0472">Membrane</keyword>
<dbReference type="AlphaFoldDB" id="A0A077Z687"/>
<keyword evidence="4" id="KW-1185">Reference proteome</keyword>
<feature type="transmembrane region" description="Helical" evidence="2">
    <location>
        <begin position="105"/>
        <end position="126"/>
    </location>
</feature>
<protein>
    <submittedName>
        <fullName evidence="3">WGS project CAID00000000 data, contig chromosome 07</fullName>
    </submittedName>
</protein>
<sequence length="140" mass="15939">MVRRSNTSDEPKSTQSAIENVQSSYELSQSQESIQVNPNQYCWPLDIPKPIVMDGDEWAYDMLDVSSSSSPSSSRDGRFARSRMTNAKFKHGSVMRRKGTEDWQFCYAFLIITTCVLFIAGLVFIITQTQYEKSGVKRSM</sequence>
<name>A0A077Z687_TRITR</name>
<dbReference type="Proteomes" id="UP000030665">
    <property type="component" value="Unassembled WGS sequence"/>
</dbReference>
<evidence type="ECO:0000313" key="4">
    <source>
        <dbReference type="Proteomes" id="UP000030665"/>
    </source>
</evidence>
<reference evidence="3" key="1">
    <citation type="submission" date="2014-01" db="EMBL/GenBank/DDBJ databases">
        <authorList>
            <person name="Aslett M."/>
        </authorList>
    </citation>
    <scope>NUCLEOTIDE SEQUENCE</scope>
</reference>
<keyword evidence="2" id="KW-0812">Transmembrane</keyword>
<accession>A0A077Z687</accession>
<evidence type="ECO:0000256" key="1">
    <source>
        <dbReference type="SAM" id="MobiDB-lite"/>
    </source>
</evidence>
<dbReference type="EMBL" id="HG805883">
    <property type="protein sequence ID" value="CDW54180.1"/>
    <property type="molecule type" value="Genomic_DNA"/>
</dbReference>
<gene>
    <name evidence="3" type="ORF">TTRE_0000245001</name>
</gene>
<evidence type="ECO:0000256" key="2">
    <source>
        <dbReference type="SAM" id="Phobius"/>
    </source>
</evidence>
<reference evidence="3" key="2">
    <citation type="submission" date="2014-03" db="EMBL/GenBank/DDBJ databases">
        <title>The whipworm genome and dual-species transcriptomics of an intimate host-pathogen interaction.</title>
        <authorList>
            <person name="Foth B.J."/>
            <person name="Tsai I.J."/>
            <person name="Reid A.J."/>
            <person name="Bancroft A.J."/>
            <person name="Nichol S."/>
            <person name="Tracey A."/>
            <person name="Holroyd N."/>
            <person name="Cotton J.A."/>
            <person name="Stanley E.J."/>
            <person name="Zarowiecki M."/>
            <person name="Liu J.Z."/>
            <person name="Huckvale T."/>
            <person name="Cooper P.J."/>
            <person name="Grencis R.K."/>
            <person name="Berriman M."/>
        </authorList>
    </citation>
    <scope>NUCLEOTIDE SEQUENCE [LARGE SCALE GENOMIC DNA]</scope>
</reference>
<organism evidence="3 4">
    <name type="scientific">Trichuris trichiura</name>
    <name type="common">Whipworm</name>
    <name type="synonym">Trichocephalus trichiurus</name>
    <dbReference type="NCBI Taxonomy" id="36087"/>
    <lineage>
        <taxon>Eukaryota</taxon>
        <taxon>Metazoa</taxon>
        <taxon>Ecdysozoa</taxon>
        <taxon>Nematoda</taxon>
        <taxon>Enoplea</taxon>
        <taxon>Dorylaimia</taxon>
        <taxon>Trichinellida</taxon>
        <taxon>Trichuridae</taxon>
        <taxon>Trichuris</taxon>
    </lineage>
</organism>
<proteinExistence type="predicted"/>
<keyword evidence="2" id="KW-1133">Transmembrane helix</keyword>